<dbReference type="Proteomes" id="UP000251889">
    <property type="component" value="Unassembled WGS sequence"/>
</dbReference>
<evidence type="ECO:0000313" key="1">
    <source>
        <dbReference type="EMBL" id="RAW01542.1"/>
    </source>
</evidence>
<sequence>MVRTLAGFLTNYSVISKDGSRLGIVTSCLLDVELGMITHLALNVHDHQVALPFQNFMIDHRLKEVRLSFMK</sequence>
<keyword evidence="2" id="KW-1185">Reference proteome</keyword>
<dbReference type="AlphaFoldDB" id="A0A364Y3P9"/>
<protein>
    <recommendedName>
        <fullName evidence="3">PRC-barrel domain-containing protein</fullName>
    </recommendedName>
</protein>
<dbReference type="EMBL" id="QMFY01000003">
    <property type="protein sequence ID" value="RAW01542.1"/>
    <property type="molecule type" value="Genomic_DNA"/>
</dbReference>
<evidence type="ECO:0008006" key="3">
    <source>
        <dbReference type="Google" id="ProtNLM"/>
    </source>
</evidence>
<gene>
    <name evidence="1" type="ORF">DQQ10_07735</name>
</gene>
<comment type="caution">
    <text evidence="1">The sequence shown here is derived from an EMBL/GenBank/DDBJ whole genome shotgun (WGS) entry which is preliminary data.</text>
</comment>
<evidence type="ECO:0000313" key="2">
    <source>
        <dbReference type="Proteomes" id="UP000251889"/>
    </source>
</evidence>
<accession>A0A364Y3P9</accession>
<dbReference type="InterPro" id="IPR011033">
    <property type="entry name" value="PRC_barrel-like_sf"/>
</dbReference>
<organism evidence="1 2">
    <name type="scientific">Pseudochryseolinea flava</name>
    <dbReference type="NCBI Taxonomy" id="2059302"/>
    <lineage>
        <taxon>Bacteria</taxon>
        <taxon>Pseudomonadati</taxon>
        <taxon>Bacteroidota</taxon>
        <taxon>Cytophagia</taxon>
        <taxon>Cytophagales</taxon>
        <taxon>Fulvivirgaceae</taxon>
        <taxon>Pseudochryseolinea</taxon>
    </lineage>
</organism>
<proteinExistence type="predicted"/>
<dbReference type="SUPFAM" id="SSF50346">
    <property type="entry name" value="PRC-barrel domain"/>
    <property type="match status" value="1"/>
</dbReference>
<reference evidence="1 2" key="1">
    <citation type="submission" date="2018-06" db="EMBL/GenBank/DDBJ databases">
        <title>Chryseolinea flavus sp. nov., a member of the phylum Bacteroidetes isolated from soil.</title>
        <authorList>
            <person name="Li Y."/>
            <person name="Wang J."/>
        </authorList>
    </citation>
    <scope>NUCLEOTIDE SEQUENCE [LARGE SCALE GENOMIC DNA]</scope>
    <source>
        <strain evidence="1 2">SDU1-6</strain>
    </source>
</reference>
<name>A0A364Y3P9_9BACT</name>